<evidence type="ECO:0000313" key="3">
    <source>
        <dbReference type="EMBL" id="KZV34982.1"/>
    </source>
</evidence>
<dbReference type="EMBL" id="KV005015">
    <property type="protein sequence ID" value="KZV34982.1"/>
    <property type="molecule type" value="Genomic_DNA"/>
</dbReference>
<evidence type="ECO:0000313" key="4">
    <source>
        <dbReference type="Proteomes" id="UP000250235"/>
    </source>
</evidence>
<dbReference type="SUPFAM" id="SSF81631">
    <property type="entry name" value="PAP/OAS1 substrate-binding domain"/>
    <property type="match status" value="1"/>
</dbReference>
<proteinExistence type="predicted"/>
<reference evidence="3 4" key="1">
    <citation type="journal article" date="2015" name="Proc. Natl. Acad. Sci. U.S.A.">
        <title>The resurrection genome of Boea hygrometrica: A blueprint for survival of dehydration.</title>
        <authorList>
            <person name="Xiao L."/>
            <person name="Yang G."/>
            <person name="Zhang L."/>
            <person name="Yang X."/>
            <person name="Zhao S."/>
            <person name="Ji Z."/>
            <person name="Zhou Q."/>
            <person name="Hu M."/>
            <person name="Wang Y."/>
            <person name="Chen M."/>
            <person name="Xu Y."/>
            <person name="Jin H."/>
            <person name="Xiao X."/>
            <person name="Hu G."/>
            <person name="Bao F."/>
            <person name="Hu Y."/>
            <person name="Wan P."/>
            <person name="Li L."/>
            <person name="Deng X."/>
            <person name="Kuang T."/>
            <person name="Xiang C."/>
            <person name="Zhu J.K."/>
            <person name="Oliver M.J."/>
            <person name="He Y."/>
        </authorList>
    </citation>
    <scope>NUCLEOTIDE SEQUENCE [LARGE SCALE GENOMIC DNA]</scope>
    <source>
        <strain evidence="4">cv. XS01</strain>
    </source>
</reference>
<organism evidence="3 4">
    <name type="scientific">Dorcoceras hygrometricum</name>
    <dbReference type="NCBI Taxonomy" id="472368"/>
    <lineage>
        <taxon>Eukaryota</taxon>
        <taxon>Viridiplantae</taxon>
        <taxon>Streptophyta</taxon>
        <taxon>Embryophyta</taxon>
        <taxon>Tracheophyta</taxon>
        <taxon>Spermatophyta</taxon>
        <taxon>Magnoliopsida</taxon>
        <taxon>eudicotyledons</taxon>
        <taxon>Gunneridae</taxon>
        <taxon>Pentapetalae</taxon>
        <taxon>asterids</taxon>
        <taxon>lamiids</taxon>
        <taxon>Lamiales</taxon>
        <taxon>Gesneriaceae</taxon>
        <taxon>Didymocarpoideae</taxon>
        <taxon>Trichosporeae</taxon>
        <taxon>Loxocarpinae</taxon>
        <taxon>Dorcoceras</taxon>
    </lineage>
</organism>
<name>A0A2Z7BK40_9LAMI</name>
<keyword evidence="4" id="KW-1185">Reference proteome</keyword>
<dbReference type="Proteomes" id="UP000250235">
    <property type="component" value="Unassembled WGS sequence"/>
</dbReference>
<feature type="domain" description="Poly(A) RNA polymerase mitochondrial-like central palm" evidence="2">
    <location>
        <begin position="11"/>
        <end position="145"/>
    </location>
</feature>
<dbReference type="PANTHER" id="PTHR12271:SF123">
    <property type="entry name" value="PROTEIN HESO1"/>
    <property type="match status" value="1"/>
</dbReference>
<dbReference type="CDD" id="cd05402">
    <property type="entry name" value="NT_PAP_TUTase"/>
    <property type="match status" value="1"/>
</dbReference>
<dbReference type="PANTHER" id="PTHR12271">
    <property type="entry name" value="POLY A POLYMERASE CID PAP -RELATED"/>
    <property type="match status" value="1"/>
</dbReference>
<dbReference type="InterPro" id="IPR043519">
    <property type="entry name" value="NT_sf"/>
</dbReference>
<gene>
    <name evidence="3" type="ORF">F511_04956</name>
</gene>
<dbReference type="GO" id="GO:0050265">
    <property type="term" value="F:RNA uridylyltransferase activity"/>
    <property type="evidence" value="ECO:0007669"/>
    <property type="project" value="TreeGrafter"/>
</dbReference>
<dbReference type="OrthoDB" id="2274644at2759"/>
<dbReference type="GO" id="GO:0031123">
    <property type="term" value="P:RNA 3'-end processing"/>
    <property type="evidence" value="ECO:0007669"/>
    <property type="project" value="TreeGrafter"/>
</dbReference>
<evidence type="ECO:0000256" key="1">
    <source>
        <dbReference type="SAM" id="MobiDB-lite"/>
    </source>
</evidence>
<dbReference type="SUPFAM" id="SSF81301">
    <property type="entry name" value="Nucleotidyltransferase"/>
    <property type="match status" value="1"/>
</dbReference>
<feature type="region of interest" description="Disordered" evidence="1">
    <location>
        <begin position="364"/>
        <end position="390"/>
    </location>
</feature>
<accession>A0A2Z7BK40</accession>
<protein>
    <submittedName>
        <fullName evidence="3">Poly(A) RNA polymerase cid11-like</fullName>
    </submittedName>
</protein>
<dbReference type="Gene3D" id="3.30.460.10">
    <property type="entry name" value="Beta Polymerase, domain 2"/>
    <property type="match status" value="1"/>
</dbReference>
<sequence length="426" mass="47813">MNGDSTLELILKDILLAINPSREDWSARFHTISELRAIIESIDSLRGATLEPFGSFASNLFTRWGDLDISVKLQNGSNIACLGRKHKQILLRDILKALRKKYGWGRIQFISNARVPILKLVSSYGISCDISIDNSCGQMKSKLLFSISEMDGRFRDLVLLVKEWAKAHNINDPKSGSLNSYCLSLLVVYHLQTVEPAILPPLREIYPGNLVDDLTGMRTVAVKRIEDICAVNINRLKSDRSRLINRCSLAELFISFLAKFAYICSRASEQGISTFSGRLEDIYSNMRWLPNTCPLFVEDPFEQPANAARTVGGNQMTMIVEAIQGTQSIILSPRQKNHTAVVSVLVRSDISHSVARQPIANSATVQSLARNPATDHSRNDPSNHLQAQRKQMSLHVVKPSQAFSSQRQENVFEDLRRLLRELHSDD</sequence>
<dbReference type="InterPro" id="IPR054708">
    <property type="entry name" value="MTPAP-like_central"/>
</dbReference>
<dbReference type="Pfam" id="PF22600">
    <property type="entry name" value="MTPAP-like_central"/>
    <property type="match status" value="1"/>
</dbReference>
<dbReference type="Gene3D" id="1.10.1410.10">
    <property type="match status" value="1"/>
</dbReference>
<dbReference type="AlphaFoldDB" id="A0A2Z7BK40"/>
<evidence type="ECO:0000259" key="2">
    <source>
        <dbReference type="Pfam" id="PF22600"/>
    </source>
</evidence>